<feature type="transmembrane region" description="Helical" evidence="2">
    <location>
        <begin position="73"/>
        <end position="93"/>
    </location>
</feature>
<evidence type="ECO:0000256" key="2">
    <source>
        <dbReference type="SAM" id="Phobius"/>
    </source>
</evidence>
<dbReference type="SUPFAM" id="SSF57997">
    <property type="entry name" value="Tropomyosin"/>
    <property type="match status" value="1"/>
</dbReference>
<protein>
    <submittedName>
        <fullName evidence="3">Uncharacterized protein</fullName>
    </submittedName>
</protein>
<accession>A0ABP0NAF2</accession>
<organism evidence="3 4">
    <name type="scientific">Durusdinium trenchii</name>
    <dbReference type="NCBI Taxonomy" id="1381693"/>
    <lineage>
        <taxon>Eukaryota</taxon>
        <taxon>Sar</taxon>
        <taxon>Alveolata</taxon>
        <taxon>Dinophyceae</taxon>
        <taxon>Suessiales</taxon>
        <taxon>Symbiodiniaceae</taxon>
        <taxon>Durusdinium</taxon>
    </lineage>
</organism>
<reference evidence="3 4" key="1">
    <citation type="submission" date="2024-02" db="EMBL/GenBank/DDBJ databases">
        <authorList>
            <person name="Chen Y."/>
            <person name="Shah S."/>
            <person name="Dougan E. K."/>
            <person name="Thang M."/>
            <person name="Chan C."/>
        </authorList>
    </citation>
    <scope>NUCLEOTIDE SEQUENCE [LARGE SCALE GENOMIC DNA]</scope>
</reference>
<feature type="coiled-coil region" evidence="1">
    <location>
        <begin position="283"/>
        <end position="387"/>
    </location>
</feature>
<dbReference type="Proteomes" id="UP001642484">
    <property type="component" value="Unassembled WGS sequence"/>
</dbReference>
<keyword evidence="2" id="KW-1133">Transmembrane helix</keyword>
<keyword evidence="4" id="KW-1185">Reference proteome</keyword>
<gene>
    <name evidence="3" type="ORF">CCMP2556_LOCUS29731</name>
</gene>
<keyword evidence="2" id="KW-0472">Membrane</keyword>
<keyword evidence="2" id="KW-0812">Transmembrane</keyword>
<proteinExistence type="predicted"/>
<evidence type="ECO:0000256" key="1">
    <source>
        <dbReference type="SAM" id="Coils"/>
    </source>
</evidence>
<name>A0ABP0NAF2_9DINO</name>
<dbReference type="EMBL" id="CAXAMN010021518">
    <property type="protein sequence ID" value="CAK9060443.1"/>
    <property type="molecule type" value="Genomic_DNA"/>
</dbReference>
<sequence length="421" mass="47623">MLRAMFQRLRVGGKLPHVRPRLPTRDEVTKLNTFATGFYNVAGFGFLYGSGVGACAVMLGLQETFADANKQNLFWLFFDVGQISVHLAGQFAYGYTVVPLWRGAAGVGAAVALDMPTPEYPSILATLKKELINAGQKFTFGILHTMGQIKEKTIEQLRAEIAALQNAFQLRDRADKQETAELQMQNEQLRKEVRLLKEEAKALQSQQATQELLKTCNAVILVAVGFGVIGVCLRGGLNWRSRRFKTRFRQIWRANEDLVRSKTSLNRELIESKKTIGHKDNALREKDNKLIEYRDAAAACENNLKESEKEVNKLKLSGVAYTSRLKEKEDEIHKYKDKLLTKESKLMESEEELNKRNLAVASYRSKLTEKEDELNKYKHKVLTQENNLKVATRAGSRKRRTSCANTKAFTVLLSIFNSVVS</sequence>
<feature type="coiled-coil region" evidence="1">
    <location>
        <begin position="147"/>
        <end position="206"/>
    </location>
</feature>
<feature type="transmembrane region" description="Helical" evidence="2">
    <location>
        <begin position="218"/>
        <end position="237"/>
    </location>
</feature>
<feature type="transmembrane region" description="Helical" evidence="2">
    <location>
        <begin position="38"/>
        <end position="61"/>
    </location>
</feature>
<evidence type="ECO:0000313" key="3">
    <source>
        <dbReference type="EMBL" id="CAK9060443.1"/>
    </source>
</evidence>
<evidence type="ECO:0000313" key="4">
    <source>
        <dbReference type="Proteomes" id="UP001642484"/>
    </source>
</evidence>
<keyword evidence="1" id="KW-0175">Coiled coil</keyword>
<comment type="caution">
    <text evidence="3">The sequence shown here is derived from an EMBL/GenBank/DDBJ whole genome shotgun (WGS) entry which is preliminary data.</text>
</comment>